<dbReference type="EMBL" id="SZYD01000007">
    <property type="protein sequence ID" value="KAD5802390.1"/>
    <property type="molecule type" value="Genomic_DNA"/>
</dbReference>
<gene>
    <name evidence="1" type="ORF">E3N88_13750</name>
</gene>
<organism evidence="1 2">
    <name type="scientific">Mikania micrantha</name>
    <name type="common">bitter vine</name>
    <dbReference type="NCBI Taxonomy" id="192012"/>
    <lineage>
        <taxon>Eukaryota</taxon>
        <taxon>Viridiplantae</taxon>
        <taxon>Streptophyta</taxon>
        <taxon>Embryophyta</taxon>
        <taxon>Tracheophyta</taxon>
        <taxon>Spermatophyta</taxon>
        <taxon>Magnoliopsida</taxon>
        <taxon>eudicotyledons</taxon>
        <taxon>Gunneridae</taxon>
        <taxon>Pentapetalae</taxon>
        <taxon>asterids</taxon>
        <taxon>campanulids</taxon>
        <taxon>Asterales</taxon>
        <taxon>Asteraceae</taxon>
        <taxon>Asteroideae</taxon>
        <taxon>Heliantheae alliance</taxon>
        <taxon>Eupatorieae</taxon>
        <taxon>Mikania</taxon>
    </lineage>
</organism>
<name>A0A5N6NZD2_9ASTR</name>
<evidence type="ECO:0000313" key="1">
    <source>
        <dbReference type="EMBL" id="KAD5802390.1"/>
    </source>
</evidence>
<evidence type="ECO:0000313" key="2">
    <source>
        <dbReference type="Proteomes" id="UP000326396"/>
    </source>
</evidence>
<protein>
    <submittedName>
        <fullName evidence="1">Uncharacterized protein</fullName>
    </submittedName>
</protein>
<comment type="caution">
    <text evidence="1">The sequence shown here is derived from an EMBL/GenBank/DDBJ whole genome shotgun (WGS) entry which is preliminary data.</text>
</comment>
<reference evidence="1 2" key="1">
    <citation type="submission" date="2019-05" db="EMBL/GenBank/DDBJ databases">
        <title>Mikania micrantha, genome provides insights into the molecular mechanism of rapid growth.</title>
        <authorList>
            <person name="Liu B."/>
        </authorList>
    </citation>
    <scope>NUCLEOTIDE SEQUENCE [LARGE SCALE GENOMIC DNA]</scope>
    <source>
        <strain evidence="1">NLD-2019</strain>
        <tissue evidence="1">Leaf</tissue>
    </source>
</reference>
<accession>A0A5N6NZD2</accession>
<dbReference type="AlphaFoldDB" id="A0A5N6NZD2"/>
<keyword evidence="2" id="KW-1185">Reference proteome</keyword>
<dbReference type="Proteomes" id="UP000326396">
    <property type="component" value="Linkage Group LG15"/>
</dbReference>
<sequence>MGGVLFVGAVNSFDRVWRIVGLLEGMTGDDAGRISNSAAGHPDVFWVNCWRVGSGWEFWAHHIAMHDAVQIVKAMGTAWPVPWHE</sequence>
<proteinExistence type="predicted"/>